<sequence length="161" mass="17287">KIAYKGISASTLLKTLPHADILHIACHGYQDSTNPLGSGLVLADKLVTVSDLMRLSLPRASVAFLCGCDTAKGDVNQPDQAVHLATTMLFVGFRSVVATLWSMQDDDGPILAQTFYEALLSTTGPTLTMDAVAYALDEAVHKLRDINMLPSTWAPFVHVGM</sequence>
<name>R7RZS3_PUNST</name>
<accession>R7RZS3</accession>
<dbReference type="KEGG" id="psq:PUNSTDRAFT_32736"/>
<reference evidence="3" key="1">
    <citation type="journal article" date="2012" name="Science">
        <title>The Paleozoic origin of enzymatic lignin decomposition reconstructed from 31 fungal genomes.</title>
        <authorList>
            <person name="Floudas D."/>
            <person name="Binder M."/>
            <person name="Riley R."/>
            <person name="Barry K."/>
            <person name="Blanchette R.A."/>
            <person name="Henrissat B."/>
            <person name="Martinez A.T."/>
            <person name="Otillar R."/>
            <person name="Spatafora J.W."/>
            <person name="Yadav J.S."/>
            <person name="Aerts A."/>
            <person name="Benoit I."/>
            <person name="Boyd A."/>
            <person name="Carlson A."/>
            <person name="Copeland A."/>
            <person name="Coutinho P.M."/>
            <person name="de Vries R.P."/>
            <person name="Ferreira P."/>
            <person name="Findley K."/>
            <person name="Foster B."/>
            <person name="Gaskell J."/>
            <person name="Glotzer D."/>
            <person name="Gorecki P."/>
            <person name="Heitman J."/>
            <person name="Hesse C."/>
            <person name="Hori C."/>
            <person name="Igarashi K."/>
            <person name="Jurgens J.A."/>
            <person name="Kallen N."/>
            <person name="Kersten P."/>
            <person name="Kohler A."/>
            <person name="Kuees U."/>
            <person name="Kumar T.K.A."/>
            <person name="Kuo A."/>
            <person name="LaButti K."/>
            <person name="Larrondo L.F."/>
            <person name="Lindquist E."/>
            <person name="Ling A."/>
            <person name="Lombard V."/>
            <person name="Lucas S."/>
            <person name="Lundell T."/>
            <person name="Martin R."/>
            <person name="McLaughlin D.J."/>
            <person name="Morgenstern I."/>
            <person name="Morin E."/>
            <person name="Murat C."/>
            <person name="Nagy L.G."/>
            <person name="Nolan M."/>
            <person name="Ohm R.A."/>
            <person name="Patyshakuliyeva A."/>
            <person name="Rokas A."/>
            <person name="Ruiz-Duenas F.J."/>
            <person name="Sabat G."/>
            <person name="Salamov A."/>
            <person name="Samejima M."/>
            <person name="Schmutz J."/>
            <person name="Slot J.C."/>
            <person name="St John F."/>
            <person name="Stenlid J."/>
            <person name="Sun H."/>
            <person name="Sun S."/>
            <person name="Syed K."/>
            <person name="Tsang A."/>
            <person name="Wiebenga A."/>
            <person name="Young D."/>
            <person name="Pisabarro A."/>
            <person name="Eastwood D.C."/>
            <person name="Martin F."/>
            <person name="Cullen D."/>
            <person name="Grigoriev I.V."/>
            <person name="Hibbett D.S."/>
        </authorList>
    </citation>
    <scope>NUCLEOTIDE SEQUENCE [LARGE SCALE GENOMIC DNA]</scope>
    <source>
        <strain evidence="3">HHB-11173 SS5</strain>
    </source>
</reference>
<dbReference type="OMA" id="VYKAMIT"/>
<dbReference type="eggNOG" id="KOG4626">
    <property type="taxonomic scope" value="Eukaryota"/>
</dbReference>
<gene>
    <name evidence="2" type="ORF">PUNSTDRAFT_32736</name>
</gene>
<evidence type="ECO:0000259" key="1">
    <source>
        <dbReference type="Pfam" id="PF12770"/>
    </source>
</evidence>
<dbReference type="RefSeq" id="XP_007389255.1">
    <property type="nucleotide sequence ID" value="XM_007389193.2"/>
</dbReference>
<dbReference type="Proteomes" id="UP000054196">
    <property type="component" value="Unassembled WGS sequence"/>
</dbReference>
<protein>
    <recommendedName>
        <fullName evidence="1">CHAT domain-containing protein</fullName>
    </recommendedName>
</protein>
<feature type="non-terminal residue" evidence="2">
    <location>
        <position position="1"/>
    </location>
</feature>
<feature type="domain" description="CHAT" evidence="1">
    <location>
        <begin position="8"/>
        <end position="160"/>
    </location>
</feature>
<organism evidence="2 3">
    <name type="scientific">Punctularia strigosozonata (strain HHB-11173)</name>
    <name type="common">White-rot fungus</name>
    <dbReference type="NCBI Taxonomy" id="741275"/>
    <lineage>
        <taxon>Eukaryota</taxon>
        <taxon>Fungi</taxon>
        <taxon>Dikarya</taxon>
        <taxon>Basidiomycota</taxon>
        <taxon>Agaricomycotina</taxon>
        <taxon>Agaricomycetes</taxon>
        <taxon>Corticiales</taxon>
        <taxon>Punctulariaceae</taxon>
        <taxon>Punctularia</taxon>
    </lineage>
</organism>
<evidence type="ECO:0000313" key="3">
    <source>
        <dbReference type="Proteomes" id="UP000054196"/>
    </source>
</evidence>
<feature type="non-terminal residue" evidence="2">
    <location>
        <position position="161"/>
    </location>
</feature>
<proteinExistence type="predicted"/>
<dbReference type="AlphaFoldDB" id="R7RZS3"/>
<dbReference type="Pfam" id="PF12770">
    <property type="entry name" value="CHAT"/>
    <property type="match status" value="1"/>
</dbReference>
<dbReference type="GeneID" id="18882193"/>
<keyword evidence="3" id="KW-1185">Reference proteome</keyword>
<evidence type="ECO:0000313" key="2">
    <source>
        <dbReference type="EMBL" id="EIN03483.1"/>
    </source>
</evidence>
<dbReference type="InterPro" id="IPR024983">
    <property type="entry name" value="CHAT_dom"/>
</dbReference>
<dbReference type="HOGENOM" id="CLU_001305_1_2_1"/>
<dbReference type="OrthoDB" id="9991317at2759"/>
<dbReference type="EMBL" id="JH687562">
    <property type="protein sequence ID" value="EIN03483.1"/>
    <property type="molecule type" value="Genomic_DNA"/>
</dbReference>